<dbReference type="RefSeq" id="WP_011231798.1">
    <property type="nucleotide sequence ID" value="NZ_CP133077.1"/>
</dbReference>
<dbReference type="AlphaFoldDB" id="A0A0D8BRS2"/>
<gene>
    <name evidence="2" type="ORF">LG52_684</name>
</gene>
<dbReference type="GeneID" id="32064165"/>
<protein>
    <submittedName>
        <fullName evidence="2">Uncharacterized protein</fullName>
    </submittedName>
</protein>
<comment type="caution">
    <text evidence="2">The sequence shown here is derived from an EMBL/GenBank/DDBJ whole genome shotgun (WGS) entry which is preliminary data.</text>
</comment>
<proteinExistence type="predicted"/>
<dbReference type="EMBL" id="JYBP01000003">
    <property type="protein sequence ID" value="KJE26820.1"/>
    <property type="molecule type" value="Genomic_DNA"/>
</dbReference>
<feature type="transmembrane region" description="Helical" evidence="1">
    <location>
        <begin position="6"/>
        <end position="28"/>
    </location>
</feature>
<accession>A0A0D8BRS2</accession>
<evidence type="ECO:0000256" key="1">
    <source>
        <dbReference type="SAM" id="Phobius"/>
    </source>
</evidence>
<organism evidence="2 3">
    <name type="scientific">Geobacillus kaustophilus</name>
    <dbReference type="NCBI Taxonomy" id="1462"/>
    <lineage>
        <taxon>Bacteria</taxon>
        <taxon>Bacillati</taxon>
        <taxon>Bacillota</taxon>
        <taxon>Bacilli</taxon>
        <taxon>Bacillales</taxon>
        <taxon>Anoxybacillaceae</taxon>
        <taxon>Geobacillus</taxon>
        <taxon>Geobacillus thermoleovorans group</taxon>
    </lineage>
</organism>
<evidence type="ECO:0000313" key="3">
    <source>
        <dbReference type="Proteomes" id="UP000032522"/>
    </source>
</evidence>
<keyword evidence="1" id="KW-0812">Transmembrane</keyword>
<keyword evidence="1" id="KW-1133">Transmembrane helix</keyword>
<keyword evidence="1" id="KW-0472">Membrane</keyword>
<dbReference type="OrthoDB" id="2691647at2"/>
<dbReference type="InterPro" id="IPR025321">
    <property type="entry name" value="DUF4227"/>
</dbReference>
<dbReference type="PATRIC" id="fig|1462.6.peg.829"/>
<dbReference type="OMA" id="WVNSEYE"/>
<dbReference type="Pfam" id="PF14004">
    <property type="entry name" value="DUF4227"/>
    <property type="match status" value="1"/>
</dbReference>
<name>A0A0D8BRS2_GEOKU</name>
<evidence type="ECO:0000313" key="2">
    <source>
        <dbReference type="EMBL" id="KJE26820.1"/>
    </source>
</evidence>
<reference evidence="2 3" key="1">
    <citation type="submission" date="2015-01" db="EMBL/GenBank/DDBJ databases">
        <authorList>
            <person name="Filippidou S."/>
            <person name="Jeanneret N."/>
            <person name="Russel-Delif L."/>
            <person name="Junier T."/>
            <person name="Wunderlin T."/>
            <person name="Molina V."/>
            <person name="Johnson S.L."/>
            <person name="Davenport K.W."/>
            <person name="Chain P.S."/>
            <person name="Dorador C."/>
            <person name="Junier P."/>
        </authorList>
    </citation>
    <scope>NUCLEOTIDE SEQUENCE [LARGE SCALE GENOMIC DNA]</scope>
    <source>
        <strain evidence="2 3">Et7/4</strain>
    </source>
</reference>
<sequence length="70" mass="8461">MKTVWQMVKVFLLFTGCTILFYYSLVWFNREYEYYHRYDEPKGSAVKVSAAESAPPSWLDRLLFFYRDGE</sequence>
<dbReference type="Proteomes" id="UP000032522">
    <property type="component" value="Unassembled WGS sequence"/>
</dbReference>